<dbReference type="CDD" id="cd15482">
    <property type="entry name" value="Sialidase_non-viral"/>
    <property type="match status" value="1"/>
</dbReference>
<keyword evidence="3" id="KW-1185">Reference proteome</keyword>
<sequence length="380" mass="42863">MPLAALLLVLFVTGSCQPASEHVPGVVIVHSPASSEKYIGSPSIAILPDGRYVASHDFFGAGNKGPRTLIYRSDDRGETWTYLTEVAQTWSVLFVHRDQLYLLGRNPQGVVIRHSADGGESWTDPVDETSGLLLRGKFHCAPGPVTEHDERLWHAMESVEDDGEWAEKFRAFMMSVPTDADLLQAANWTSSNRLSYNQDRWRGMGWLEGNAVPTPDGKMLNILRLARQTGIATVIEVSPDGTWSSFNPKDGYIDFPGGAKKFTIRYDPKSEHYWSITNYIRPLDRFKTLHPGWIRNTAALISSPDLKHWTVRRTLLYHPDVYWHGFQYWDWQFDGDDIIGVSRTAYDDGEGGANNYHDANYLTFHRVENFRTDEAPGAGD</sequence>
<gene>
    <name evidence="2" type="ORF">H5P28_01320</name>
</gene>
<name>A0A842H9T3_9BACT</name>
<organism evidence="2 3">
    <name type="scientific">Ruficoccus amylovorans</name>
    <dbReference type="NCBI Taxonomy" id="1804625"/>
    <lineage>
        <taxon>Bacteria</taxon>
        <taxon>Pseudomonadati</taxon>
        <taxon>Verrucomicrobiota</taxon>
        <taxon>Opitutia</taxon>
        <taxon>Puniceicoccales</taxon>
        <taxon>Cerasicoccaceae</taxon>
        <taxon>Ruficoccus</taxon>
    </lineage>
</organism>
<comment type="caution">
    <text evidence="2">The sequence shown here is derived from an EMBL/GenBank/DDBJ whole genome shotgun (WGS) entry which is preliminary data.</text>
</comment>
<evidence type="ECO:0000313" key="2">
    <source>
        <dbReference type="EMBL" id="MBC2592889.1"/>
    </source>
</evidence>
<dbReference type="SUPFAM" id="SSF50939">
    <property type="entry name" value="Sialidases"/>
    <property type="match status" value="1"/>
</dbReference>
<evidence type="ECO:0000313" key="3">
    <source>
        <dbReference type="Proteomes" id="UP000546464"/>
    </source>
</evidence>
<evidence type="ECO:0000256" key="1">
    <source>
        <dbReference type="SAM" id="SignalP"/>
    </source>
</evidence>
<feature type="chain" id="PRO_5033042010" evidence="1">
    <location>
        <begin position="19"/>
        <end position="380"/>
    </location>
</feature>
<accession>A0A842H9T3</accession>
<feature type="signal peptide" evidence="1">
    <location>
        <begin position="1"/>
        <end position="18"/>
    </location>
</feature>
<dbReference type="InterPro" id="IPR036278">
    <property type="entry name" value="Sialidase_sf"/>
</dbReference>
<protein>
    <submittedName>
        <fullName evidence="2">Exo-alpha-sialidase</fullName>
    </submittedName>
</protein>
<dbReference type="Proteomes" id="UP000546464">
    <property type="component" value="Unassembled WGS sequence"/>
</dbReference>
<dbReference type="Gene3D" id="2.120.10.10">
    <property type="match status" value="1"/>
</dbReference>
<proteinExistence type="predicted"/>
<dbReference type="EMBL" id="JACHVB010000012">
    <property type="protein sequence ID" value="MBC2592889.1"/>
    <property type="molecule type" value="Genomic_DNA"/>
</dbReference>
<keyword evidence="1" id="KW-0732">Signal</keyword>
<dbReference type="AlphaFoldDB" id="A0A842H9T3"/>
<reference evidence="2 3" key="1">
    <citation type="submission" date="2020-07" db="EMBL/GenBank/DDBJ databases">
        <authorList>
            <person name="Feng X."/>
        </authorList>
    </citation>
    <scope>NUCLEOTIDE SEQUENCE [LARGE SCALE GENOMIC DNA]</scope>
    <source>
        <strain evidence="2 3">JCM31066</strain>
    </source>
</reference>